<feature type="region of interest" description="Disordered" evidence="1">
    <location>
        <begin position="153"/>
        <end position="179"/>
    </location>
</feature>
<protein>
    <submittedName>
        <fullName evidence="2">Uncharacterized protein</fullName>
    </submittedName>
</protein>
<sequence>MLRPQNQMWVHLSRLHKEFPAWIATSFSGAASGPGADTTPPAFCDAGNQPADATSAKTGHLPEAAVEPDMEDIADRFLIPILNDCPDAQNRQNLQDKGQFLARQERWSDLSQLIRTADKAQARTQGGLPEADLLAYGARSDVVNAVEHALQDPNDKSVATTARSVTKNTGKQASAGKKSGENPILIEGVMALETLRRDHPKDIYLTAIVALAHIDIAWTWRGAAAADTEVGPAKQEAQLRRSSAHFERAAALLAPLKDQSGDSAFLSAAQCALFAGQRAETLDVADAYGSLIDQAPTNPRPMRALGAQMLPRANGSYAALELEARRTAARTQAQWGAGGYTWVYFDAMAIDEQACARVDSTFFLDGLQDILSNDSSQEMINLLAAYCAVTLPNGSGGTSSADSNRVEISKAARWLVRSHLRELHPLIWAHACQGFDNNARITSLRRFAAHGQAKALHCLAQIFQDEIKSGHRVSFTPEGVDLLPCQ</sequence>
<dbReference type="EMBL" id="BAABWU010000005">
    <property type="protein sequence ID" value="GAA6196323.1"/>
    <property type="molecule type" value="Genomic_DNA"/>
</dbReference>
<name>A0ABQ0AKD4_9RHOB</name>
<proteinExistence type="predicted"/>
<dbReference type="Proteomes" id="UP001441944">
    <property type="component" value="Unassembled WGS sequence"/>
</dbReference>
<comment type="caution">
    <text evidence="2">The sequence shown here is derived from an EMBL/GenBank/DDBJ whole genome shotgun (WGS) entry which is preliminary data.</text>
</comment>
<accession>A0ABQ0AKD4</accession>
<organism evidence="2 3">
    <name type="scientific">Pseudophaeobacter arcticus</name>
    <dbReference type="NCBI Taxonomy" id="385492"/>
    <lineage>
        <taxon>Bacteria</taxon>
        <taxon>Pseudomonadati</taxon>
        <taxon>Pseudomonadota</taxon>
        <taxon>Alphaproteobacteria</taxon>
        <taxon>Rhodobacterales</taxon>
        <taxon>Paracoccaceae</taxon>
        <taxon>Pseudophaeobacter</taxon>
    </lineage>
</organism>
<reference evidence="2 3" key="1">
    <citation type="submission" date="2024-04" db="EMBL/GenBank/DDBJ databases">
        <title>Draft genome sequence of Pseudophaeobacter arcticus NBRC 116598.</title>
        <authorList>
            <person name="Miyakawa T."/>
            <person name="Kusuya Y."/>
            <person name="Miura T."/>
        </authorList>
    </citation>
    <scope>NUCLEOTIDE SEQUENCE [LARGE SCALE GENOMIC DNA]</scope>
    <source>
        <strain evidence="2 3">SU-CL00105</strain>
    </source>
</reference>
<evidence type="ECO:0000313" key="3">
    <source>
        <dbReference type="Proteomes" id="UP001441944"/>
    </source>
</evidence>
<evidence type="ECO:0000313" key="2">
    <source>
        <dbReference type="EMBL" id="GAA6196323.1"/>
    </source>
</evidence>
<gene>
    <name evidence="2" type="ORF">NBRC116598_17670</name>
</gene>
<feature type="compositionally biased region" description="Polar residues" evidence="1">
    <location>
        <begin position="157"/>
        <end position="172"/>
    </location>
</feature>
<dbReference type="RefSeq" id="WP_353399028.1">
    <property type="nucleotide sequence ID" value="NZ_BAABWU010000005.1"/>
</dbReference>
<evidence type="ECO:0000256" key="1">
    <source>
        <dbReference type="SAM" id="MobiDB-lite"/>
    </source>
</evidence>
<keyword evidence="3" id="KW-1185">Reference proteome</keyword>